<comment type="catalytic activity">
    <reaction evidence="9">
        <text>tRNA(Asp) + L-aspartate + ATP = L-aspartyl-tRNA(Asp) + AMP + diphosphate</text>
        <dbReference type="Rhea" id="RHEA:19649"/>
        <dbReference type="Rhea" id="RHEA-COMP:9660"/>
        <dbReference type="Rhea" id="RHEA-COMP:9678"/>
        <dbReference type="ChEBI" id="CHEBI:29991"/>
        <dbReference type="ChEBI" id="CHEBI:30616"/>
        <dbReference type="ChEBI" id="CHEBI:33019"/>
        <dbReference type="ChEBI" id="CHEBI:78442"/>
        <dbReference type="ChEBI" id="CHEBI:78516"/>
        <dbReference type="ChEBI" id="CHEBI:456215"/>
        <dbReference type="EC" id="6.1.1.12"/>
    </reaction>
</comment>
<feature type="binding site" evidence="9">
    <location>
        <position position="363"/>
    </location>
    <ligand>
        <name>L-aspartate</name>
        <dbReference type="ChEBI" id="CHEBI:29991"/>
    </ligand>
</feature>
<dbReference type="EC" id="6.1.1.12" evidence="9"/>
<evidence type="ECO:0000256" key="7">
    <source>
        <dbReference type="ARBA" id="ARBA00022917"/>
    </source>
</evidence>
<comment type="function">
    <text evidence="9">Catalyzes the attachment of L-aspartate to tRNA(Asp) in a two-step reaction: L-aspartate is first activated by ATP to form Asp-AMP and then transferred to the acceptor end of tRNA(Asp).</text>
</comment>
<evidence type="ECO:0000256" key="2">
    <source>
        <dbReference type="ARBA" id="ARBA00005312"/>
    </source>
</evidence>
<evidence type="ECO:0000256" key="6">
    <source>
        <dbReference type="ARBA" id="ARBA00022840"/>
    </source>
</evidence>
<comment type="caution">
    <text evidence="9">Lacks conserved residue(s) required for the propagation of feature annotation.</text>
</comment>
<dbReference type="PANTHER" id="PTHR43450">
    <property type="entry name" value="ASPARTYL-TRNA SYNTHETASE"/>
    <property type="match status" value="1"/>
</dbReference>
<keyword evidence="4 9" id="KW-0436">Ligase</keyword>
<dbReference type="PRINTS" id="PR01042">
    <property type="entry name" value="TRNASYNTHASP"/>
</dbReference>
<dbReference type="GO" id="GO:0006422">
    <property type="term" value="P:aspartyl-tRNA aminoacylation"/>
    <property type="evidence" value="ECO:0007669"/>
    <property type="project" value="UniProtKB-UniRule"/>
</dbReference>
<dbReference type="HAMAP" id="MF_02075">
    <property type="entry name" value="Asp_tRNA_synth_type2"/>
    <property type="match status" value="1"/>
</dbReference>
<dbReference type="Gene3D" id="2.40.50.140">
    <property type="entry name" value="Nucleic acid-binding proteins"/>
    <property type="match status" value="1"/>
</dbReference>
<evidence type="ECO:0000256" key="9">
    <source>
        <dbReference type="HAMAP-Rule" id="MF_02075"/>
    </source>
</evidence>
<dbReference type="FunFam" id="3.30.930.10:FF:000038">
    <property type="entry name" value="Aspartate--tRNA ligase"/>
    <property type="match status" value="1"/>
</dbReference>
<evidence type="ECO:0000259" key="10">
    <source>
        <dbReference type="PROSITE" id="PS50862"/>
    </source>
</evidence>
<keyword evidence="12" id="KW-1185">Reference proteome</keyword>
<feature type="domain" description="Aminoacyl-transfer RNA synthetases class-II family profile" evidence="10">
    <location>
        <begin position="136"/>
        <end position="437"/>
    </location>
</feature>
<dbReference type="GO" id="GO:0003723">
    <property type="term" value="F:RNA binding"/>
    <property type="evidence" value="ECO:0007669"/>
    <property type="project" value="TreeGrafter"/>
</dbReference>
<dbReference type="SUPFAM" id="SSF55681">
    <property type="entry name" value="Class II aaRS and biotin synthetases"/>
    <property type="match status" value="1"/>
</dbReference>
<dbReference type="InterPro" id="IPR004523">
    <property type="entry name" value="Asp-tRNA_synthase_2"/>
</dbReference>
<evidence type="ECO:0000256" key="3">
    <source>
        <dbReference type="ARBA" id="ARBA00022490"/>
    </source>
</evidence>
<accession>A0A248TP15</accession>
<dbReference type="InterPro" id="IPR004365">
    <property type="entry name" value="NA-bd_OB_tRNA"/>
</dbReference>
<dbReference type="GO" id="GO:0140096">
    <property type="term" value="F:catalytic activity, acting on a protein"/>
    <property type="evidence" value="ECO:0007669"/>
    <property type="project" value="UniProtKB-ARBA"/>
</dbReference>
<dbReference type="KEGG" id="bko:CKF48_04255"/>
<dbReference type="PROSITE" id="PS50862">
    <property type="entry name" value="AA_TRNA_LIGASE_II"/>
    <property type="match status" value="1"/>
</dbReference>
<feature type="binding site" evidence="9">
    <location>
        <begin position="221"/>
        <end position="223"/>
    </location>
    <ligand>
        <name>ATP</name>
        <dbReference type="ChEBI" id="CHEBI:30616"/>
    </ligand>
</feature>
<protein>
    <recommendedName>
        <fullName evidence="9">Aspartate--tRNA ligase</fullName>
        <ecNumber evidence="9">6.1.1.12</ecNumber>
    </recommendedName>
    <alternativeName>
        <fullName evidence="9">Aspartyl-tRNA synthetase</fullName>
        <shortName evidence="9">AspRS</shortName>
    </alternativeName>
</protein>
<dbReference type="NCBIfam" id="TIGR00458">
    <property type="entry name" value="aspS_nondisc"/>
    <property type="match status" value="1"/>
</dbReference>
<gene>
    <name evidence="9" type="primary">aspS</name>
    <name evidence="11" type="ORF">CKF48_04255</name>
</gene>
<comment type="subunit">
    <text evidence="9">Homodimer.</text>
</comment>
<evidence type="ECO:0000256" key="8">
    <source>
        <dbReference type="ARBA" id="ARBA00023146"/>
    </source>
</evidence>
<reference evidence="11 12" key="1">
    <citation type="submission" date="2017-08" db="EMBL/GenBank/DDBJ databases">
        <title>Complete Genome Sequence of Bacillus kochii Oregon-R-modENCODE STRAIN BDGP4, isolated from Drosophila melanogaster gut.</title>
        <authorList>
            <person name="Wan K.H."/>
            <person name="Yu C."/>
            <person name="Park S."/>
            <person name="Hammonds A.S."/>
            <person name="Booth B.W."/>
            <person name="Celniker S.E."/>
        </authorList>
    </citation>
    <scope>NUCLEOTIDE SEQUENCE [LARGE SCALE GENOMIC DNA]</scope>
    <source>
        <strain evidence="11 12">BDGP4</strain>
    </source>
</reference>
<dbReference type="GO" id="GO:0005524">
    <property type="term" value="F:ATP binding"/>
    <property type="evidence" value="ECO:0007669"/>
    <property type="project" value="UniProtKB-UniRule"/>
</dbReference>
<feature type="binding site" evidence="9">
    <location>
        <begin position="213"/>
        <end position="215"/>
    </location>
    <ligand>
        <name>ATP</name>
        <dbReference type="ChEBI" id="CHEBI:30616"/>
    </ligand>
</feature>
<feature type="binding site" evidence="9">
    <location>
        <position position="360"/>
    </location>
    <ligand>
        <name>ATP</name>
        <dbReference type="ChEBI" id="CHEBI:30616"/>
    </ligand>
</feature>
<name>A0A248TP15_9BACI</name>
<feature type="region of interest" description="Aspartate" evidence="9">
    <location>
        <begin position="191"/>
        <end position="194"/>
    </location>
</feature>
<keyword evidence="8 9" id="KW-0030">Aminoacyl-tRNA synthetase</keyword>
<evidence type="ECO:0000256" key="1">
    <source>
        <dbReference type="ARBA" id="ARBA00004496"/>
    </source>
</evidence>
<organism evidence="11 12">
    <name type="scientific">Cytobacillus kochii</name>
    <dbReference type="NCBI Taxonomy" id="859143"/>
    <lineage>
        <taxon>Bacteria</taxon>
        <taxon>Bacillati</taxon>
        <taxon>Bacillota</taxon>
        <taxon>Bacilli</taxon>
        <taxon>Bacillales</taxon>
        <taxon>Bacillaceae</taxon>
        <taxon>Cytobacillus</taxon>
    </lineage>
</organism>
<dbReference type="EMBL" id="CP022983">
    <property type="protein sequence ID" value="ASV69946.1"/>
    <property type="molecule type" value="Genomic_DNA"/>
</dbReference>
<dbReference type="Gene3D" id="3.30.930.10">
    <property type="entry name" value="Bira Bifunctional Protein, Domain 2"/>
    <property type="match status" value="1"/>
</dbReference>
<keyword evidence="5 9" id="KW-0547">Nucleotide-binding</keyword>
<dbReference type="InterPro" id="IPR045864">
    <property type="entry name" value="aa-tRNA-synth_II/BPL/LPL"/>
</dbReference>
<dbReference type="SUPFAM" id="SSF50249">
    <property type="entry name" value="Nucleic acid-binding proteins"/>
    <property type="match status" value="1"/>
</dbReference>
<keyword evidence="3 9" id="KW-0963">Cytoplasm</keyword>
<dbReference type="Pfam" id="PF00152">
    <property type="entry name" value="tRNA-synt_2"/>
    <property type="match status" value="1"/>
</dbReference>
<dbReference type="InterPro" id="IPR002312">
    <property type="entry name" value="Asp/Asn-tRNA-synth_IIb"/>
</dbReference>
<dbReference type="PANTHER" id="PTHR43450:SF1">
    <property type="entry name" value="ASPARTATE--TRNA LIGASE, CYTOPLASMIC"/>
    <property type="match status" value="1"/>
</dbReference>
<dbReference type="InterPro" id="IPR006195">
    <property type="entry name" value="aa-tRNA-synth_II"/>
</dbReference>
<keyword evidence="6 9" id="KW-0067">ATP-binding</keyword>
<dbReference type="GO" id="GO:0005829">
    <property type="term" value="C:cytosol"/>
    <property type="evidence" value="ECO:0007669"/>
    <property type="project" value="TreeGrafter"/>
</dbReference>
<proteinExistence type="inferred from homology"/>
<feature type="binding site" evidence="9">
    <location>
        <position position="367"/>
    </location>
    <ligand>
        <name>L-aspartate</name>
        <dbReference type="ChEBI" id="CHEBI:29991"/>
    </ligand>
</feature>
<comment type="similarity">
    <text evidence="2 9">Belongs to the class-II aminoacyl-tRNA synthetase family. Type 2 subfamily.</text>
</comment>
<dbReference type="InterPro" id="IPR004364">
    <property type="entry name" value="Aa-tRNA-synt_II"/>
</dbReference>
<dbReference type="Proteomes" id="UP000215137">
    <property type="component" value="Chromosome"/>
</dbReference>
<sequence>MFKINDGISRVNCSDVMKHVNRKITLCGWVHRVRHLGRITFLQLRDRSGIIQCVLENELAEMKLSLESVISVQGLVVKTMKTDTGVEVIVDKLQVLNTANAPLPIELNQKELDVHMDTLLNNRVLSLRNHKEHLMFNIKSAIVDAFSSFLRNEDFIQIFTPKIVAAGAEGGANLFSIDYFNQPAYLGQSPQFYKQMMVAAGYERVFEVAPVYRAEEHATSRHLNEYISLDLEMGFVFSSKELMELEENLLRFIFNTIRDGYQKELQEVGVTIPLIERIPSISLHEAKQILAHEYHKSTSEMEDLDPEGERLICQYFSEKENSELVFITHYPKTVRPMYAKPLENHSLYTDSFDLLFKGIEITTGGLRIHDYQELITSIEENHLKVADFESYTNVFKYGMPPHGGLAIGLERLTAKIMNRPNVRFASAFPRDRHRLTP</sequence>
<comment type="subcellular location">
    <subcellularLocation>
        <location evidence="1 9">Cytoplasm</location>
    </subcellularLocation>
</comment>
<evidence type="ECO:0000313" key="12">
    <source>
        <dbReference type="Proteomes" id="UP000215137"/>
    </source>
</evidence>
<dbReference type="NCBIfam" id="NF003483">
    <property type="entry name" value="PRK05159.1"/>
    <property type="match status" value="1"/>
</dbReference>
<evidence type="ECO:0000256" key="4">
    <source>
        <dbReference type="ARBA" id="ARBA00022598"/>
    </source>
</evidence>
<dbReference type="InterPro" id="IPR012340">
    <property type="entry name" value="NA-bd_OB-fold"/>
</dbReference>
<evidence type="ECO:0000313" key="11">
    <source>
        <dbReference type="EMBL" id="ASV69946.1"/>
    </source>
</evidence>
<dbReference type="Pfam" id="PF01336">
    <property type="entry name" value="tRNA_anti-codon"/>
    <property type="match status" value="1"/>
</dbReference>
<feature type="binding site" evidence="9">
    <location>
        <begin position="408"/>
        <end position="411"/>
    </location>
    <ligand>
        <name>ATP</name>
        <dbReference type="ChEBI" id="CHEBI:30616"/>
    </ligand>
</feature>
<feature type="binding site" evidence="9">
    <location>
        <position position="169"/>
    </location>
    <ligand>
        <name>L-aspartate</name>
        <dbReference type="ChEBI" id="CHEBI:29991"/>
    </ligand>
</feature>
<keyword evidence="7 9" id="KW-0648">Protein biosynthesis</keyword>
<dbReference type="GO" id="GO:0004815">
    <property type="term" value="F:aspartate-tRNA ligase activity"/>
    <property type="evidence" value="ECO:0007669"/>
    <property type="project" value="UniProtKB-UniRule"/>
</dbReference>
<dbReference type="OrthoDB" id="9762036at2"/>
<feature type="binding site" evidence="9">
    <location>
        <position position="213"/>
    </location>
    <ligand>
        <name>L-aspartate</name>
        <dbReference type="ChEBI" id="CHEBI:29991"/>
    </ligand>
</feature>
<dbReference type="AlphaFoldDB" id="A0A248TP15"/>
<dbReference type="GO" id="GO:0017101">
    <property type="term" value="C:aminoacyl-tRNA synthetase multienzyme complex"/>
    <property type="evidence" value="ECO:0007669"/>
    <property type="project" value="TreeGrafter"/>
</dbReference>
<evidence type="ECO:0000256" key="5">
    <source>
        <dbReference type="ARBA" id="ARBA00022741"/>
    </source>
</evidence>
<dbReference type="GO" id="GO:0016740">
    <property type="term" value="F:transferase activity"/>
    <property type="evidence" value="ECO:0007669"/>
    <property type="project" value="UniProtKB-ARBA"/>
</dbReference>